<dbReference type="AlphaFoldDB" id="A0A4Q8L0B2"/>
<keyword evidence="6 11" id="KW-0862">Zinc</keyword>
<evidence type="ECO:0000256" key="6">
    <source>
        <dbReference type="ARBA" id="ARBA00022833"/>
    </source>
</evidence>
<dbReference type="OrthoDB" id="8659436at2"/>
<dbReference type="RefSeq" id="WP_130555422.1">
    <property type="nucleotide sequence ID" value="NZ_SHGT01000051.1"/>
</dbReference>
<dbReference type="Pfam" id="PF01475">
    <property type="entry name" value="FUR"/>
    <property type="match status" value="1"/>
</dbReference>
<dbReference type="GO" id="GO:0003700">
    <property type="term" value="F:DNA-binding transcription factor activity"/>
    <property type="evidence" value="ECO:0007669"/>
    <property type="project" value="InterPro"/>
</dbReference>
<dbReference type="Proteomes" id="UP000291525">
    <property type="component" value="Unassembled WGS sequence"/>
</dbReference>
<reference evidence="12 13" key="1">
    <citation type="submission" date="2019-02" db="EMBL/GenBank/DDBJ databases">
        <title>First genome of the species Streptococcus parasuis.</title>
        <authorList>
            <person name="Stevens M.J.A."/>
            <person name="Stephan R."/>
        </authorList>
    </citation>
    <scope>NUCLEOTIDE SEQUENCE [LARGE SCALE GENOMIC DNA]</scope>
    <source>
        <strain evidence="12 13">4253</strain>
    </source>
</reference>
<dbReference type="Gene3D" id="3.30.1490.190">
    <property type="match status" value="1"/>
</dbReference>
<comment type="caution">
    <text evidence="12">The sequence shown here is derived from an EMBL/GenBank/DDBJ whole genome shotgun (WGS) entry which is preliminary data.</text>
</comment>
<keyword evidence="10" id="KW-0464">Manganese</keyword>
<keyword evidence="9" id="KW-0804">Transcription</keyword>
<feature type="binding site" evidence="11">
    <location>
        <position position="106"/>
    </location>
    <ligand>
        <name>Zn(2+)</name>
        <dbReference type="ChEBI" id="CHEBI:29105"/>
    </ligand>
</feature>
<dbReference type="InterPro" id="IPR036388">
    <property type="entry name" value="WH-like_DNA-bd_sf"/>
</dbReference>
<evidence type="ECO:0000256" key="3">
    <source>
        <dbReference type="ARBA" id="ARBA00022490"/>
    </source>
</evidence>
<dbReference type="SUPFAM" id="SSF46785">
    <property type="entry name" value="Winged helix' DNA-binding domain"/>
    <property type="match status" value="1"/>
</dbReference>
<evidence type="ECO:0000313" key="13">
    <source>
        <dbReference type="Proteomes" id="UP000291525"/>
    </source>
</evidence>
<keyword evidence="8" id="KW-0238">DNA-binding</keyword>
<dbReference type="InterPro" id="IPR002481">
    <property type="entry name" value="FUR"/>
</dbReference>
<evidence type="ECO:0000256" key="10">
    <source>
        <dbReference type="ARBA" id="ARBA00023211"/>
    </source>
</evidence>
<evidence type="ECO:0000256" key="2">
    <source>
        <dbReference type="ARBA" id="ARBA00007957"/>
    </source>
</evidence>
<dbReference type="GO" id="GO:0045892">
    <property type="term" value="P:negative regulation of DNA-templated transcription"/>
    <property type="evidence" value="ECO:0007669"/>
    <property type="project" value="TreeGrafter"/>
</dbReference>
<keyword evidence="7" id="KW-0805">Transcription regulation</keyword>
<dbReference type="PANTHER" id="PTHR33202:SF8">
    <property type="entry name" value="PEROXIDE-RESPONSIVE REPRESSOR PERR"/>
    <property type="match status" value="1"/>
</dbReference>
<evidence type="ECO:0000256" key="7">
    <source>
        <dbReference type="ARBA" id="ARBA00023015"/>
    </source>
</evidence>
<evidence type="ECO:0000256" key="9">
    <source>
        <dbReference type="ARBA" id="ARBA00023163"/>
    </source>
</evidence>
<dbReference type="InterPro" id="IPR036390">
    <property type="entry name" value="WH_DNA-bd_sf"/>
</dbReference>
<sequence>MELHSHLNAEHQTAFEHVIQHLKEKKIRITETRKAVVAYIIESDDHPSAEMIYLDLLPNYPNMSLATVYNNLKVLLEEGFVTELKRANDTTTYYDFMGHEHLNVICEKCGKITDFMDVEIPSLKKEAHEQTGYKITKEVLSIYGICPECQQLKKNSEVTESHFSFKQAL</sequence>
<evidence type="ECO:0000256" key="1">
    <source>
        <dbReference type="ARBA" id="ARBA00004496"/>
    </source>
</evidence>
<feature type="binding site" evidence="11">
    <location>
        <position position="146"/>
    </location>
    <ligand>
        <name>Zn(2+)</name>
        <dbReference type="ChEBI" id="CHEBI:29105"/>
    </ligand>
</feature>
<dbReference type="Gene3D" id="1.10.10.10">
    <property type="entry name" value="Winged helix-like DNA-binding domain superfamily/Winged helix DNA-binding domain"/>
    <property type="match status" value="1"/>
</dbReference>
<dbReference type="GO" id="GO:0000976">
    <property type="term" value="F:transcription cis-regulatory region binding"/>
    <property type="evidence" value="ECO:0007669"/>
    <property type="project" value="TreeGrafter"/>
</dbReference>
<keyword evidence="5 11" id="KW-0479">Metal-binding</keyword>
<comment type="similarity">
    <text evidence="2">Belongs to the Fur family.</text>
</comment>
<dbReference type="FunFam" id="3.30.1490.190:FF:000003">
    <property type="entry name" value="Fur family transcriptional regulator"/>
    <property type="match status" value="1"/>
</dbReference>
<evidence type="ECO:0000256" key="5">
    <source>
        <dbReference type="ARBA" id="ARBA00022723"/>
    </source>
</evidence>
<protein>
    <submittedName>
        <fullName evidence="12">Peroxide-responsive transcriptional repressor PerR</fullName>
    </submittedName>
</protein>
<evidence type="ECO:0000256" key="4">
    <source>
        <dbReference type="ARBA" id="ARBA00022491"/>
    </source>
</evidence>
<feature type="binding site" evidence="11">
    <location>
        <position position="109"/>
    </location>
    <ligand>
        <name>Zn(2+)</name>
        <dbReference type="ChEBI" id="CHEBI:29105"/>
    </ligand>
</feature>
<dbReference type="GO" id="GO:1900376">
    <property type="term" value="P:regulation of secondary metabolite biosynthetic process"/>
    <property type="evidence" value="ECO:0007669"/>
    <property type="project" value="TreeGrafter"/>
</dbReference>
<keyword evidence="3" id="KW-0963">Cytoplasm</keyword>
<dbReference type="EMBL" id="SHGT01000051">
    <property type="protein sequence ID" value="TAA09434.1"/>
    <property type="molecule type" value="Genomic_DNA"/>
</dbReference>
<evidence type="ECO:0000256" key="11">
    <source>
        <dbReference type="PIRSR" id="PIRSR602481-1"/>
    </source>
</evidence>
<gene>
    <name evidence="12" type="primary">perR</name>
    <name evidence="12" type="ORF">EXW74_07890</name>
</gene>
<evidence type="ECO:0000256" key="8">
    <source>
        <dbReference type="ARBA" id="ARBA00023125"/>
    </source>
</evidence>
<dbReference type="InterPro" id="IPR043135">
    <property type="entry name" value="Fur_C"/>
</dbReference>
<dbReference type="CDD" id="cd07153">
    <property type="entry name" value="Fur_like"/>
    <property type="match status" value="1"/>
</dbReference>
<accession>A0A4Q8L0B2</accession>
<evidence type="ECO:0000313" key="12">
    <source>
        <dbReference type="EMBL" id="TAA09434.1"/>
    </source>
</evidence>
<keyword evidence="4" id="KW-0678">Repressor</keyword>
<name>A0A4Q8L0B2_9STRE</name>
<comment type="cofactor">
    <cofactor evidence="11">
        <name>Zn(2+)</name>
        <dbReference type="ChEBI" id="CHEBI:29105"/>
    </cofactor>
    <text evidence="11">Binds 1 zinc ion per subunit.</text>
</comment>
<comment type="subcellular location">
    <subcellularLocation>
        <location evidence="1">Cytoplasm</location>
    </subcellularLocation>
</comment>
<proteinExistence type="inferred from homology"/>
<dbReference type="PANTHER" id="PTHR33202">
    <property type="entry name" value="ZINC UPTAKE REGULATION PROTEIN"/>
    <property type="match status" value="1"/>
</dbReference>
<feature type="binding site" evidence="11">
    <location>
        <position position="149"/>
    </location>
    <ligand>
        <name>Zn(2+)</name>
        <dbReference type="ChEBI" id="CHEBI:29105"/>
    </ligand>
</feature>
<dbReference type="GO" id="GO:0008270">
    <property type="term" value="F:zinc ion binding"/>
    <property type="evidence" value="ECO:0007669"/>
    <property type="project" value="TreeGrafter"/>
</dbReference>
<dbReference type="GO" id="GO:0005737">
    <property type="term" value="C:cytoplasm"/>
    <property type="evidence" value="ECO:0007669"/>
    <property type="project" value="UniProtKB-SubCell"/>
</dbReference>
<organism evidence="12 13">
    <name type="scientific">Streptococcus parasuis</name>
    <dbReference type="NCBI Taxonomy" id="1501662"/>
    <lineage>
        <taxon>Bacteria</taxon>
        <taxon>Bacillati</taxon>
        <taxon>Bacillota</taxon>
        <taxon>Bacilli</taxon>
        <taxon>Lactobacillales</taxon>
        <taxon>Streptococcaceae</taxon>
        <taxon>Streptococcus</taxon>
    </lineage>
</organism>